<organism evidence="1 2">
    <name type="scientific">Linum tenue</name>
    <dbReference type="NCBI Taxonomy" id="586396"/>
    <lineage>
        <taxon>Eukaryota</taxon>
        <taxon>Viridiplantae</taxon>
        <taxon>Streptophyta</taxon>
        <taxon>Embryophyta</taxon>
        <taxon>Tracheophyta</taxon>
        <taxon>Spermatophyta</taxon>
        <taxon>Magnoliopsida</taxon>
        <taxon>eudicotyledons</taxon>
        <taxon>Gunneridae</taxon>
        <taxon>Pentapetalae</taxon>
        <taxon>rosids</taxon>
        <taxon>fabids</taxon>
        <taxon>Malpighiales</taxon>
        <taxon>Linaceae</taxon>
        <taxon>Linum</taxon>
    </lineage>
</organism>
<comment type="caution">
    <text evidence="1">The sequence shown here is derived from an EMBL/GenBank/DDBJ whole genome shotgun (WGS) entry which is preliminary data.</text>
</comment>
<keyword evidence="2" id="KW-1185">Reference proteome</keyword>
<dbReference type="AlphaFoldDB" id="A0AAV0LCC0"/>
<protein>
    <submittedName>
        <fullName evidence="1">Uncharacterized protein</fullName>
    </submittedName>
</protein>
<dbReference type="EMBL" id="CAMGYJ010000006">
    <property type="protein sequence ID" value="CAI0431598.1"/>
    <property type="molecule type" value="Genomic_DNA"/>
</dbReference>
<reference evidence="1" key="1">
    <citation type="submission" date="2022-08" db="EMBL/GenBank/DDBJ databases">
        <authorList>
            <person name="Gutierrez-Valencia J."/>
        </authorList>
    </citation>
    <scope>NUCLEOTIDE SEQUENCE</scope>
</reference>
<evidence type="ECO:0000313" key="2">
    <source>
        <dbReference type="Proteomes" id="UP001154282"/>
    </source>
</evidence>
<sequence length="71" mass="7942">MEGQSSCPQIAPPPYMDGCQPLPAPWILRIRDDFDRLIGYCSHQTMEEMALLAYNRGLKLSSIPYQKGGGQ</sequence>
<gene>
    <name evidence="1" type="ORF">LITE_LOCUS23081</name>
</gene>
<proteinExistence type="predicted"/>
<dbReference type="Proteomes" id="UP001154282">
    <property type="component" value="Unassembled WGS sequence"/>
</dbReference>
<evidence type="ECO:0000313" key="1">
    <source>
        <dbReference type="EMBL" id="CAI0431598.1"/>
    </source>
</evidence>
<accession>A0AAV0LCC0</accession>
<name>A0AAV0LCC0_9ROSI</name>